<dbReference type="InterPro" id="IPR050482">
    <property type="entry name" value="Sensor_HK_TwoCompSys"/>
</dbReference>
<dbReference type="InterPro" id="IPR011712">
    <property type="entry name" value="Sig_transdc_His_kin_sub3_dim/P"/>
</dbReference>
<keyword evidence="7" id="KW-0067">ATP-binding</keyword>
<dbReference type="Pfam" id="PF07730">
    <property type="entry name" value="HisKA_3"/>
    <property type="match status" value="1"/>
</dbReference>
<dbReference type="EMBL" id="JACCBK010000001">
    <property type="protein sequence ID" value="NYD86243.1"/>
    <property type="molecule type" value="Genomic_DNA"/>
</dbReference>
<keyword evidence="10" id="KW-0472">Membrane</keyword>
<dbReference type="Gene3D" id="3.30.565.10">
    <property type="entry name" value="Histidine kinase-like ATPase, C-terminal domain"/>
    <property type="match status" value="1"/>
</dbReference>
<sequence>MSPADRPSWLPEATAAGAVLIVGAAEAVRSGPASWLPVLGFTVAVLLVRRAPGVGLAIVWALAAAHVLTGIPVLGVEAAVAVVAYACARWGGRATVVASGVSLPAAAALAAVLLLGGWHGFFADLGILRDLVASASLATSTVVVGVSLLGFLLLALPWLAGLTVRAVVRARRSEDSQAAAEQDALAAQLETAQAREIARLREEQARLARDVHDVVGHSLAVILAQAESAQFLPDDPAALKRTMATIATSARTSLQDVRGVLSPTGPPPARPGGLDDLVDGVRASGHEVRSEQRGEPRPMPPELEVVAFHVLQEMLTNAIRHGTRAAPVVVERHWPDGGQGDALRIIVSNAESGAPPAGSAPTHPGLGIDGMRRRLESVGGRLDVHRSYTAEGPTFTVTAWVPVRARTA</sequence>
<reference evidence="14 15" key="1">
    <citation type="submission" date="2020-07" db="EMBL/GenBank/DDBJ databases">
        <title>Sequencing the genomes of 1000 actinobacteria strains.</title>
        <authorList>
            <person name="Klenk H.-P."/>
        </authorList>
    </citation>
    <scope>NUCLEOTIDE SEQUENCE [LARGE SCALE GENOMIC DNA]</scope>
    <source>
        <strain evidence="14 15">DSM 24482</strain>
    </source>
</reference>
<evidence type="ECO:0000256" key="9">
    <source>
        <dbReference type="SAM" id="MobiDB-lite"/>
    </source>
</evidence>
<dbReference type="Gene3D" id="1.20.5.1930">
    <property type="match status" value="1"/>
</dbReference>
<dbReference type="GO" id="GO:0046983">
    <property type="term" value="F:protein dimerization activity"/>
    <property type="evidence" value="ECO:0007669"/>
    <property type="project" value="InterPro"/>
</dbReference>
<evidence type="ECO:0000256" key="1">
    <source>
        <dbReference type="ARBA" id="ARBA00000085"/>
    </source>
</evidence>
<accession>A0A7Y9FF97</accession>
<proteinExistence type="predicted"/>
<evidence type="ECO:0000256" key="7">
    <source>
        <dbReference type="ARBA" id="ARBA00022840"/>
    </source>
</evidence>
<dbReference type="InterPro" id="IPR003594">
    <property type="entry name" value="HATPase_dom"/>
</dbReference>
<keyword evidence="6 14" id="KW-0418">Kinase</keyword>
<evidence type="ECO:0000256" key="3">
    <source>
        <dbReference type="ARBA" id="ARBA00022553"/>
    </source>
</evidence>
<dbReference type="PANTHER" id="PTHR24421">
    <property type="entry name" value="NITRATE/NITRITE SENSOR PROTEIN NARX-RELATED"/>
    <property type="match status" value="1"/>
</dbReference>
<dbReference type="Proteomes" id="UP000618382">
    <property type="component" value="Unassembled WGS sequence"/>
</dbReference>
<feature type="transmembrane region" description="Helical" evidence="10">
    <location>
        <begin position="138"/>
        <end position="162"/>
    </location>
</feature>
<evidence type="ECO:0000256" key="5">
    <source>
        <dbReference type="ARBA" id="ARBA00022741"/>
    </source>
</evidence>
<keyword evidence="10" id="KW-1133">Transmembrane helix</keyword>
<dbReference type="EC" id="2.7.13.3" evidence="2"/>
<keyword evidence="16" id="KW-1185">Reference proteome</keyword>
<keyword evidence="8" id="KW-0902">Two-component regulatory system</keyword>
<keyword evidence="4" id="KW-0808">Transferase</keyword>
<keyword evidence="3" id="KW-0597">Phosphoprotein</keyword>
<organism evidence="14 15">
    <name type="scientific">Cellulomonas oligotrophica</name>
    <dbReference type="NCBI Taxonomy" id="931536"/>
    <lineage>
        <taxon>Bacteria</taxon>
        <taxon>Bacillati</taxon>
        <taxon>Actinomycetota</taxon>
        <taxon>Actinomycetes</taxon>
        <taxon>Micrococcales</taxon>
        <taxon>Cellulomonadaceae</taxon>
        <taxon>Cellulomonas</taxon>
    </lineage>
</organism>
<evidence type="ECO:0000256" key="4">
    <source>
        <dbReference type="ARBA" id="ARBA00022679"/>
    </source>
</evidence>
<evidence type="ECO:0000256" key="8">
    <source>
        <dbReference type="ARBA" id="ARBA00023012"/>
    </source>
</evidence>
<evidence type="ECO:0000313" key="16">
    <source>
        <dbReference type="Proteomes" id="UP000618382"/>
    </source>
</evidence>
<protein>
    <recommendedName>
        <fullName evidence="2">histidine kinase</fullName>
        <ecNumber evidence="2">2.7.13.3</ecNumber>
    </recommendedName>
</protein>
<feature type="region of interest" description="Disordered" evidence="9">
    <location>
        <begin position="258"/>
        <end position="279"/>
    </location>
</feature>
<evidence type="ECO:0000313" key="14">
    <source>
        <dbReference type="EMBL" id="NYD86243.1"/>
    </source>
</evidence>
<evidence type="ECO:0000259" key="12">
    <source>
        <dbReference type="Pfam" id="PF07730"/>
    </source>
</evidence>
<dbReference type="PANTHER" id="PTHR24421:SF10">
    <property type="entry name" value="NITRATE_NITRITE SENSOR PROTEIN NARQ"/>
    <property type="match status" value="1"/>
</dbReference>
<evidence type="ECO:0000256" key="2">
    <source>
        <dbReference type="ARBA" id="ARBA00012438"/>
    </source>
</evidence>
<dbReference type="AlphaFoldDB" id="A0A7Y9FF97"/>
<gene>
    <name evidence="14" type="ORF">BKA21_001792</name>
    <name evidence="13" type="ORF">Col01nite_35890</name>
</gene>
<name>A0A7Y9FF97_9CELL</name>
<dbReference type="RefSeq" id="WP_140457908.1">
    <property type="nucleotide sequence ID" value="NZ_BAABFI010000001.1"/>
</dbReference>
<feature type="transmembrane region" description="Helical" evidence="10">
    <location>
        <begin position="94"/>
        <end position="118"/>
    </location>
</feature>
<dbReference type="InterPro" id="IPR036890">
    <property type="entry name" value="HATPase_C_sf"/>
</dbReference>
<evidence type="ECO:0000256" key="10">
    <source>
        <dbReference type="SAM" id="Phobius"/>
    </source>
</evidence>
<keyword evidence="5" id="KW-0547">Nucleotide-binding</keyword>
<dbReference type="SUPFAM" id="SSF55874">
    <property type="entry name" value="ATPase domain of HSP90 chaperone/DNA topoisomerase II/histidine kinase"/>
    <property type="match status" value="1"/>
</dbReference>
<evidence type="ECO:0000313" key="15">
    <source>
        <dbReference type="Proteomes" id="UP000577956"/>
    </source>
</evidence>
<feature type="domain" description="Histidine kinase/HSP90-like ATPase" evidence="11">
    <location>
        <begin position="308"/>
        <end position="398"/>
    </location>
</feature>
<feature type="domain" description="Signal transduction histidine kinase subgroup 3 dimerisation and phosphoacceptor" evidence="12">
    <location>
        <begin position="203"/>
        <end position="262"/>
    </location>
</feature>
<dbReference type="GO" id="GO:0000155">
    <property type="term" value="F:phosphorelay sensor kinase activity"/>
    <property type="evidence" value="ECO:0007669"/>
    <property type="project" value="InterPro"/>
</dbReference>
<dbReference type="Pfam" id="PF02518">
    <property type="entry name" value="HATPase_c"/>
    <property type="match status" value="1"/>
</dbReference>
<evidence type="ECO:0000256" key="6">
    <source>
        <dbReference type="ARBA" id="ARBA00022777"/>
    </source>
</evidence>
<reference evidence="13 16" key="2">
    <citation type="submission" date="2021-01" db="EMBL/GenBank/DDBJ databases">
        <title>Whole genome shotgun sequence of Cellulomonas oligotrophica NBRC 109435.</title>
        <authorList>
            <person name="Komaki H."/>
            <person name="Tamura T."/>
        </authorList>
    </citation>
    <scope>NUCLEOTIDE SEQUENCE [LARGE SCALE GENOMIC DNA]</scope>
    <source>
        <strain evidence="13 16">NBRC 109435</strain>
    </source>
</reference>
<evidence type="ECO:0000259" key="11">
    <source>
        <dbReference type="Pfam" id="PF02518"/>
    </source>
</evidence>
<evidence type="ECO:0000313" key="13">
    <source>
        <dbReference type="EMBL" id="GIG34430.1"/>
    </source>
</evidence>
<comment type="catalytic activity">
    <reaction evidence="1">
        <text>ATP + protein L-histidine = ADP + protein N-phospho-L-histidine.</text>
        <dbReference type="EC" id="2.7.13.3"/>
    </reaction>
</comment>
<dbReference type="Proteomes" id="UP000577956">
    <property type="component" value="Unassembled WGS sequence"/>
</dbReference>
<comment type="caution">
    <text evidence="14">The sequence shown here is derived from an EMBL/GenBank/DDBJ whole genome shotgun (WGS) entry which is preliminary data.</text>
</comment>
<keyword evidence="10" id="KW-0812">Transmembrane</keyword>
<feature type="transmembrane region" description="Helical" evidence="10">
    <location>
        <begin position="54"/>
        <end position="87"/>
    </location>
</feature>
<dbReference type="GO" id="GO:0005524">
    <property type="term" value="F:ATP binding"/>
    <property type="evidence" value="ECO:0007669"/>
    <property type="project" value="UniProtKB-KW"/>
</dbReference>
<dbReference type="GO" id="GO:0016020">
    <property type="term" value="C:membrane"/>
    <property type="evidence" value="ECO:0007669"/>
    <property type="project" value="InterPro"/>
</dbReference>
<dbReference type="EMBL" id="BONN01000017">
    <property type="protein sequence ID" value="GIG34430.1"/>
    <property type="molecule type" value="Genomic_DNA"/>
</dbReference>